<feature type="coiled-coil region" evidence="1">
    <location>
        <begin position="78"/>
        <end position="115"/>
    </location>
</feature>
<feature type="region of interest" description="Disordered" evidence="2">
    <location>
        <begin position="156"/>
        <end position="201"/>
    </location>
</feature>
<evidence type="ECO:0000256" key="2">
    <source>
        <dbReference type="SAM" id="MobiDB-lite"/>
    </source>
</evidence>
<gene>
    <name evidence="3" type="ORF">EB796_009224</name>
</gene>
<dbReference type="AlphaFoldDB" id="A0A7J7K1A1"/>
<dbReference type="Proteomes" id="UP000593567">
    <property type="component" value="Unassembled WGS sequence"/>
</dbReference>
<organism evidence="3 4">
    <name type="scientific">Bugula neritina</name>
    <name type="common">Brown bryozoan</name>
    <name type="synonym">Sertularia neritina</name>
    <dbReference type="NCBI Taxonomy" id="10212"/>
    <lineage>
        <taxon>Eukaryota</taxon>
        <taxon>Metazoa</taxon>
        <taxon>Spiralia</taxon>
        <taxon>Lophotrochozoa</taxon>
        <taxon>Bryozoa</taxon>
        <taxon>Gymnolaemata</taxon>
        <taxon>Cheilostomatida</taxon>
        <taxon>Flustrina</taxon>
        <taxon>Buguloidea</taxon>
        <taxon>Bugulidae</taxon>
        <taxon>Bugula</taxon>
    </lineage>
</organism>
<comment type="caution">
    <text evidence="3">The sequence shown here is derived from an EMBL/GenBank/DDBJ whole genome shotgun (WGS) entry which is preliminary data.</text>
</comment>
<reference evidence="3" key="1">
    <citation type="submission" date="2020-06" db="EMBL/GenBank/DDBJ databases">
        <title>Draft genome of Bugula neritina, a colonial animal packing powerful symbionts and potential medicines.</title>
        <authorList>
            <person name="Rayko M."/>
        </authorList>
    </citation>
    <scope>NUCLEOTIDE SEQUENCE [LARGE SCALE GENOMIC DNA]</scope>
    <source>
        <strain evidence="3">Kwan_BN1</strain>
    </source>
</reference>
<keyword evidence="4" id="KW-1185">Reference proteome</keyword>
<evidence type="ECO:0000313" key="3">
    <source>
        <dbReference type="EMBL" id="KAF6032410.1"/>
    </source>
</evidence>
<protein>
    <submittedName>
        <fullName evidence="3">Uncharacterized protein</fullName>
    </submittedName>
</protein>
<feature type="compositionally biased region" description="Polar residues" evidence="2">
    <location>
        <begin position="186"/>
        <end position="201"/>
    </location>
</feature>
<keyword evidence="1" id="KW-0175">Coiled coil</keyword>
<name>A0A7J7K1A1_BUGNE</name>
<accession>A0A7J7K1A1</accession>
<evidence type="ECO:0000313" key="4">
    <source>
        <dbReference type="Proteomes" id="UP000593567"/>
    </source>
</evidence>
<dbReference type="EMBL" id="VXIV02001507">
    <property type="protein sequence ID" value="KAF6032410.1"/>
    <property type="molecule type" value="Genomic_DNA"/>
</dbReference>
<proteinExistence type="predicted"/>
<evidence type="ECO:0000256" key="1">
    <source>
        <dbReference type="SAM" id="Coils"/>
    </source>
</evidence>
<sequence>MLFLKDAVMMLDMLDTLDTCVAEIETKAESITSDYAKLLQLSDNKVEAKIEKHFEFFIGEVGKITEKILEIQQSMAIQEEQGEEQEELASKKKLLEEEQRKFEEYLAEREKVQLVEEQTRQLQLAAAESTPLNRNSVKDEKNLEVHVIRTDPIDLWSAPTTPPNTDVKPRENLQYLSGNERANYAFKTSQSSDDSIRQLNQ</sequence>